<dbReference type="RefSeq" id="WP_125012154.1">
    <property type="nucleotide sequence ID" value="NZ_RQVR01000005.1"/>
</dbReference>
<keyword evidence="3" id="KW-1185">Reference proteome</keyword>
<sequence length="89" mass="9896">MYEHQTGCEKDYYEILENGTAIDGEYFGASCTLTTFSDTYTRSGNTLTVEEGGETVVYQIVVANSTKMVLRTSESFEGITALTDFTYTK</sequence>
<evidence type="ECO:0000313" key="2">
    <source>
        <dbReference type="EMBL" id="RRJ92513.1"/>
    </source>
</evidence>
<dbReference type="OrthoDB" id="1419899at2"/>
<name>A0A3P3WIF2_9FLAO</name>
<comment type="caution">
    <text evidence="2">The sequence shown here is derived from an EMBL/GenBank/DDBJ whole genome shotgun (WGS) entry which is preliminary data.</text>
</comment>
<dbReference type="InterPro" id="IPR024311">
    <property type="entry name" value="Lipocalin-like"/>
</dbReference>
<evidence type="ECO:0000313" key="3">
    <source>
        <dbReference type="Proteomes" id="UP000271937"/>
    </source>
</evidence>
<proteinExistence type="predicted"/>
<reference evidence="2 3" key="1">
    <citation type="submission" date="2018-11" db="EMBL/GenBank/DDBJ databases">
        <title>Flavobacterium sp. nov., YIM 102600 draft genome.</title>
        <authorList>
            <person name="Li G."/>
            <person name="Jiang Y."/>
        </authorList>
    </citation>
    <scope>NUCLEOTIDE SEQUENCE [LARGE SCALE GENOMIC DNA]</scope>
    <source>
        <strain evidence="2 3">YIM 102600</strain>
    </source>
</reference>
<evidence type="ECO:0000259" key="1">
    <source>
        <dbReference type="Pfam" id="PF13648"/>
    </source>
</evidence>
<dbReference type="EMBL" id="RQVR01000005">
    <property type="protein sequence ID" value="RRJ92513.1"/>
    <property type="molecule type" value="Genomic_DNA"/>
</dbReference>
<dbReference type="AlphaFoldDB" id="A0A3P3WIF2"/>
<protein>
    <recommendedName>
        <fullName evidence="1">Lipocalin-like domain-containing protein</fullName>
    </recommendedName>
</protein>
<accession>A0A3P3WIF2</accession>
<organism evidence="2 3">
    <name type="scientific">Flavobacterium macacae</name>
    <dbReference type="NCBI Taxonomy" id="2488993"/>
    <lineage>
        <taxon>Bacteria</taxon>
        <taxon>Pseudomonadati</taxon>
        <taxon>Bacteroidota</taxon>
        <taxon>Flavobacteriia</taxon>
        <taxon>Flavobacteriales</taxon>
        <taxon>Flavobacteriaceae</taxon>
        <taxon>Flavobacterium</taxon>
    </lineage>
</organism>
<feature type="domain" description="Lipocalin-like" evidence="1">
    <location>
        <begin position="6"/>
        <end position="70"/>
    </location>
</feature>
<dbReference type="Pfam" id="PF13648">
    <property type="entry name" value="Lipocalin_4"/>
    <property type="match status" value="1"/>
</dbReference>
<dbReference type="Proteomes" id="UP000271937">
    <property type="component" value="Unassembled WGS sequence"/>
</dbReference>
<gene>
    <name evidence="2" type="ORF">EG849_05905</name>
</gene>